<organism evidence="1 2">
    <name type="scientific">Salibacterium salarium</name>
    <dbReference type="NCBI Taxonomy" id="284579"/>
    <lineage>
        <taxon>Bacteria</taxon>
        <taxon>Bacillati</taxon>
        <taxon>Bacillota</taxon>
        <taxon>Bacilli</taxon>
        <taxon>Bacillales</taxon>
        <taxon>Bacillaceae</taxon>
    </lineage>
</organism>
<gene>
    <name evidence="1" type="ORF">D7Z54_22575</name>
</gene>
<dbReference type="AlphaFoldDB" id="A0A428MY78"/>
<proteinExistence type="predicted"/>
<reference evidence="1 2" key="1">
    <citation type="submission" date="2018-10" db="EMBL/GenBank/DDBJ databases">
        <title>Draft genome sequence of Bacillus salarius IM0101, isolated from a hypersaline soil in Inner Mongolia, China.</title>
        <authorList>
            <person name="Yamprayoonswat W."/>
            <person name="Boonvisut S."/>
            <person name="Jumpathong W."/>
            <person name="Sittihan S."/>
            <person name="Ruangsuj P."/>
            <person name="Wanthongcharoen S."/>
            <person name="Thongpramul N."/>
            <person name="Pimmason S."/>
            <person name="Yu B."/>
            <person name="Yasawong M."/>
        </authorList>
    </citation>
    <scope>NUCLEOTIDE SEQUENCE [LARGE SCALE GENOMIC DNA]</scope>
    <source>
        <strain evidence="1 2">IM0101</strain>
    </source>
</reference>
<protein>
    <submittedName>
        <fullName evidence="1">DUF2197 domain-containing protein</fullName>
    </submittedName>
</protein>
<evidence type="ECO:0000313" key="1">
    <source>
        <dbReference type="EMBL" id="RSL31103.1"/>
    </source>
</evidence>
<accession>A0A428MY78</accession>
<dbReference type="Proteomes" id="UP000275076">
    <property type="component" value="Unassembled WGS sequence"/>
</dbReference>
<comment type="caution">
    <text evidence="1">The sequence shown here is derived from an EMBL/GenBank/DDBJ whole genome shotgun (WGS) entry which is preliminary data.</text>
</comment>
<sequence>MKVKCVICDQIHTLDDSDPLAKKLRNRPIHTYMCDECYNRIEKRTHERWETGNFRPYRDAKTNDDW</sequence>
<dbReference type="Pfam" id="PF09963">
    <property type="entry name" value="DUF2197"/>
    <property type="match status" value="1"/>
</dbReference>
<keyword evidence="2" id="KW-1185">Reference proteome</keyword>
<dbReference type="InterPro" id="IPR019241">
    <property type="entry name" value="DUF2197"/>
</dbReference>
<dbReference type="OrthoDB" id="2989868at2"/>
<name>A0A428MY78_9BACI</name>
<evidence type="ECO:0000313" key="2">
    <source>
        <dbReference type="Proteomes" id="UP000275076"/>
    </source>
</evidence>
<dbReference type="RefSeq" id="WP_125559270.1">
    <property type="nucleotide sequence ID" value="NZ_RBVX01000028.1"/>
</dbReference>
<dbReference type="EMBL" id="RBVX01000028">
    <property type="protein sequence ID" value="RSL31103.1"/>
    <property type="molecule type" value="Genomic_DNA"/>
</dbReference>